<feature type="transmembrane region" description="Helical" evidence="8">
    <location>
        <begin position="37"/>
        <end position="55"/>
    </location>
</feature>
<comment type="subcellular location">
    <subcellularLocation>
        <location evidence="1">Cell membrane</location>
        <topology evidence="1">Multi-pass membrane protein</topology>
    </subcellularLocation>
</comment>
<feature type="transmembrane region" description="Helical" evidence="8">
    <location>
        <begin position="101"/>
        <end position="122"/>
    </location>
</feature>
<evidence type="ECO:0000256" key="4">
    <source>
        <dbReference type="ARBA" id="ARBA00022475"/>
    </source>
</evidence>
<dbReference type="PANTHER" id="PTHR36838">
    <property type="entry name" value="AUXIN EFFLUX CARRIER FAMILY PROTEIN"/>
    <property type="match status" value="1"/>
</dbReference>
<keyword evidence="7 8" id="KW-0472">Membrane</keyword>
<protein>
    <submittedName>
        <fullName evidence="9">AEC family transporter</fullName>
    </submittedName>
</protein>
<reference evidence="9" key="2">
    <citation type="submission" date="2021-04" db="EMBL/GenBank/DDBJ databases">
        <authorList>
            <person name="Gilroy R."/>
        </authorList>
    </citation>
    <scope>NUCLEOTIDE SEQUENCE</scope>
    <source>
        <strain evidence="9">CHK191-13928</strain>
    </source>
</reference>
<dbReference type="Pfam" id="PF03547">
    <property type="entry name" value="Mem_trans"/>
    <property type="match status" value="1"/>
</dbReference>
<feature type="transmembrane region" description="Helical" evidence="8">
    <location>
        <begin position="289"/>
        <end position="307"/>
    </location>
</feature>
<dbReference type="InterPro" id="IPR038770">
    <property type="entry name" value="Na+/solute_symporter_sf"/>
</dbReference>
<keyword evidence="3" id="KW-0813">Transport</keyword>
<feature type="transmembrane region" description="Helical" evidence="8">
    <location>
        <begin position="67"/>
        <end position="89"/>
    </location>
</feature>
<dbReference type="GO" id="GO:0055085">
    <property type="term" value="P:transmembrane transport"/>
    <property type="evidence" value="ECO:0007669"/>
    <property type="project" value="InterPro"/>
</dbReference>
<evidence type="ECO:0000313" key="10">
    <source>
        <dbReference type="Proteomes" id="UP000886721"/>
    </source>
</evidence>
<reference evidence="9" key="1">
    <citation type="journal article" date="2021" name="PeerJ">
        <title>Extensive microbial diversity within the chicken gut microbiome revealed by metagenomics and culture.</title>
        <authorList>
            <person name="Gilroy R."/>
            <person name="Ravi A."/>
            <person name="Getino M."/>
            <person name="Pursley I."/>
            <person name="Horton D.L."/>
            <person name="Alikhan N.F."/>
            <person name="Baker D."/>
            <person name="Gharbi K."/>
            <person name="Hall N."/>
            <person name="Watson M."/>
            <person name="Adriaenssens E.M."/>
            <person name="Foster-Nyarko E."/>
            <person name="Jarju S."/>
            <person name="Secka A."/>
            <person name="Antonio M."/>
            <person name="Oren A."/>
            <person name="Chaudhuri R.R."/>
            <person name="La Ragione R."/>
            <person name="Hildebrand F."/>
            <person name="Pallen M.J."/>
        </authorList>
    </citation>
    <scope>NUCLEOTIDE SEQUENCE</scope>
    <source>
        <strain evidence="9">CHK191-13928</strain>
    </source>
</reference>
<evidence type="ECO:0000313" key="9">
    <source>
        <dbReference type="EMBL" id="HIX68814.1"/>
    </source>
</evidence>
<accession>A0A9D1WX26</accession>
<comment type="caution">
    <text evidence="9">The sequence shown here is derived from an EMBL/GenBank/DDBJ whole genome shotgun (WGS) entry which is preliminary data.</text>
</comment>
<evidence type="ECO:0000256" key="1">
    <source>
        <dbReference type="ARBA" id="ARBA00004651"/>
    </source>
</evidence>
<keyword evidence="5 8" id="KW-0812">Transmembrane</keyword>
<evidence type="ECO:0000256" key="7">
    <source>
        <dbReference type="ARBA" id="ARBA00023136"/>
    </source>
</evidence>
<evidence type="ECO:0000256" key="8">
    <source>
        <dbReference type="SAM" id="Phobius"/>
    </source>
</evidence>
<feature type="transmembrane region" description="Helical" evidence="8">
    <location>
        <begin position="170"/>
        <end position="187"/>
    </location>
</feature>
<dbReference type="GO" id="GO:0005886">
    <property type="term" value="C:plasma membrane"/>
    <property type="evidence" value="ECO:0007669"/>
    <property type="project" value="UniProtKB-SubCell"/>
</dbReference>
<organism evidence="9 10">
    <name type="scientific">Candidatus Anaerostipes excrementavium</name>
    <dbReference type="NCBI Taxonomy" id="2838463"/>
    <lineage>
        <taxon>Bacteria</taxon>
        <taxon>Bacillati</taxon>
        <taxon>Bacillota</taxon>
        <taxon>Clostridia</taxon>
        <taxon>Lachnospirales</taxon>
        <taxon>Lachnospiraceae</taxon>
        <taxon>Anaerostipes</taxon>
    </lineage>
</organism>
<gene>
    <name evidence="9" type="ORF">H9735_11925</name>
</gene>
<dbReference type="InterPro" id="IPR004776">
    <property type="entry name" value="Mem_transp_PIN-like"/>
</dbReference>
<dbReference type="EMBL" id="DXEM01000035">
    <property type="protein sequence ID" value="HIX68814.1"/>
    <property type="molecule type" value="Genomic_DNA"/>
</dbReference>
<evidence type="ECO:0000256" key="3">
    <source>
        <dbReference type="ARBA" id="ARBA00022448"/>
    </source>
</evidence>
<dbReference type="Gene3D" id="1.20.1530.20">
    <property type="match status" value="1"/>
</dbReference>
<feature type="transmembrane region" description="Helical" evidence="8">
    <location>
        <begin position="199"/>
        <end position="219"/>
    </location>
</feature>
<dbReference type="Proteomes" id="UP000886721">
    <property type="component" value="Unassembled WGS sequence"/>
</dbReference>
<feature type="transmembrane region" description="Helical" evidence="8">
    <location>
        <begin position="6"/>
        <end position="25"/>
    </location>
</feature>
<dbReference type="PANTHER" id="PTHR36838:SF1">
    <property type="entry name" value="SLR1864 PROTEIN"/>
    <property type="match status" value="1"/>
</dbReference>
<sequence length="308" mass="34472">MGNSVIIFEKLLVLFAFMILGSLSYKKKWITDQGASQISRLIVNLFNPALIITGITSSDGAYTWDIVLMNFLLSILLFAVWILLSPLIVRILDIKKDLRNMYSVMLIFSNLGFMGIPLVDALYGKTAIFLVGTYILAFNILFYTYGIYLFEKEKAQGAFHFQWKKLMNPGVFACLVSLSLFCMQLKLPDTAVTFLDYLGNAAVPLSMMMTGVSLAQMSLREVFSDWKMYQFTFVKMLVVPILVALVVRNFGLNPTIAGIFVLMFGMPNGSMPVMLAVDYGMDSSICSRGIVLTTLLSLITLPIVTYFI</sequence>
<proteinExistence type="inferred from homology"/>
<comment type="similarity">
    <text evidence="2">Belongs to the auxin efflux carrier (TC 2.A.69) family.</text>
</comment>
<keyword evidence="6 8" id="KW-1133">Transmembrane helix</keyword>
<dbReference type="AlphaFoldDB" id="A0A9D1WX26"/>
<feature type="transmembrane region" description="Helical" evidence="8">
    <location>
        <begin position="256"/>
        <end position="277"/>
    </location>
</feature>
<evidence type="ECO:0000256" key="2">
    <source>
        <dbReference type="ARBA" id="ARBA00010145"/>
    </source>
</evidence>
<evidence type="ECO:0000256" key="6">
    <source>
        <dbReference type="ARBA" id="ARBA00022989"/>
    </source>
</evidence>
<name>A0A9D1WX26_9FIRM</name>
<keyword evidence="4" id="KW-1003">Cell membrane</keyword>
<feature type="transmembrane region" description="Helical" evidence="8">
    <location>
        <begin position="231"/>
        <end position="250"/>
    </location>
</feature>
<evidence type="ECO:0000256" key="5">
    <source>
        <dbReference type="ARBA" id="ARBA00022692"/>
    </source>
</evidence>
<feature type="transmembrane region" description="Helical" evidence="8">
    <location>
        <begin position="128"/>
        <end position="150"/>
    </location>
</feature>